<reference evidence="1 2" key="1">
    <citation type="submission" date="2019-07" db="EMBL/GenBank/DDBJ databases">
        <authorList>
            <person name="Huq M.A."/>
        </authorList>
    </citation>
    <scope>NUCLEOTIDE SEQUENCE [LARGE SCALE GENOMIC DNA]</scope>
    <source>
        <strain evidence="1 2">MAH-3</strain>
    </source>
</reference>
<proteinExistence type="predicted"/>
<accession>A0A556MGM2</accession>
<evidence type="ECO:0000313" key="2">
    <source>
        <dbReference type="Proteomes" id="UP000316008"/>
    </source>
</evidence>
<dbReference type="Proteomes" id="UP000316008">
    <property type="component" value="Unassembled WGS sequence"/>
</dbReference>
<keyword evidence="2" id="KW-1185">Reference proteome</keyword>
<sequence>MSNHEQVVCPRCNSGFECKVGSISLCQCTLVNLTVDESQYICDNYEECLCTACMLELKKEYNTKLLEQRFSSISTLFKKNL</sequence>
<gene>
    <name evidence="1" type="ORF">FO442_18515</name>
</gene>
<evidence type="ECO:0000313" key="1">
    <source>
        <dbReference type="EMBL" id="TSJ39009.1"/>
    </source>
</evidence>
<name>A0A556MGM2_9FLAO</name>
<dbReference type="OrthoDB" id="9800168at2"/>
<dbReference type="EMBL" id="VLPL01000013">
    <property type="protein sequence ID" value="TSJ39009.1"/>
    <property type="molecule type" value="Genomic_DNA"/>
</dbReference>
<comment type="caution">
    <text evidence="1">The sequence shown here is derived from an EMBL/GenBank/DDBJ whole genome shotgun (WGS) entry which is preliminary data.</text>
</comment>
<dbReference type="RefSeq" id="WP_144334709.1">
    <property type="nucleotide sequence ID" value="NZ_VLPL01000013.1"/>
</dbReference>
<dbReference type="AlphaFoldDB" id="A0A556MGM2"/>
<protein>
    <submittedName>
        <fullName evidence="1">Cysteine-rich CWC family protein</fullName>
    </submittedName>
</protein>
<organism evidence="1 2">
    <name type="scientific">Fluviicola chungangensis</name>
    <dbReference type="NCBI Taxonomy" id="2597671"/>
    <lineage>
        <taxon>Bacteria</taxon>
        <taxon>Pseudomonadati</taxon>
        <taxon>Bacteroidota</taxon>
        <taxon>Flavobacteriia</taxon>
        <taxon>Flavobacteriales</taxon>
        <taxon>Crocinitomicaceae</taxon>
        <taxon>Fluviicola</taxon>
    </lineage>
</organism>
<dbReference type="InterPro" id="IPR032720">
    <property type="entry name" value="Cys_rich_CWC"/>
</dbReference>
<dbReference type="Pfam" id="PF14375">
    <property type="entry name" value="Cys_rich_CWC"/>
    <property type="match status" value="1"/>
</dbReference>